<dbReference type="GO" id="GO:0016779">
    <property type="term" value="F:nucleotidyltransferase activity"/>
    <property type="evidence" value="ECO:0007669"/>
    <property type="project" value="UniProtKB-KW"/>
</dbReference>
<evidence type="ECO:0000256" key="6">
    <source>
        <dbReference type="ARBA" id="ARBA00022741"/>
    </source>
</evidence>
<proteinExistence type="inferred from homology"/>
<comment type="caution">
    <text evidence="11">The sequence shown here is derived from an EMBL/GenBank/DDBJ whole genome shotgun (WGS) entry which is preliminary data.</text>
</comment>
<organism evidence="11 12">
    <name type="scientific">Methylovirgula ligni</name>
    <dbReference type="NCBI Taxonomy" id="569860"/>
    <lineage>
        <taxon>Bacteria</taxon>
        <taxon>Pseudomonadati</taxon>
        <taxon>Pseudomonadota</taxon>
        <taxon>Alphaproteobacteria</taxon>
        <taxon>Hyphomicrobiales</taxon>
        <taxon>Beijerinckiaceae</taxon>
        <taxon>Methylovirgula</taxon>
    </lineage>
</organism>
<accession>A0A3D9YYI7</accession>
<dbReference type="PANTHER" id="PTHR46173:SF1">
    <property type="entry name" value="CCA TRNA NUCLEOTIDYLTRANSFERASE 1, MITOCHONDRIAL"/>
    <property type="match status" value="1"/>
</dbReference>
<keyword evidence="4" id="KW-0548">Nucleotidyltransferase</keyword>
<reference evidence="11 12" key="1">
    <citation type="submission" date="2018-08" db="EMBL/GenBank/DDBJ databases">
        <title>Genomic Encyclopedia of Type Strains, Phase IV (KMG-IV): sequencing the most valuable type-strain genomes for metagenomic binning, comparative biology and taxonomic classification.</title>
        <authorList>
            <person name="Goeker M."/>
        </authorList>
    </citation>
    <scope>NUCLEOTIDE SEQUENCE [LARGE SCALE GENOMIC DNA]</scope>
    <source>
        <strain evidence="11 12">BW863</strain>
    </source>
</reference>
<dbReference type="CDD" id="cd05398">
    <property type="entry name" value="NT_ClassII-CCAase"/>
    <property type="match status" value="1"/>
</dbReference>
<dbReference type="AlphaFoldDB" id="A0A3D9YYI7"/>
<dbReference type="Pfam" id="PF01743">
    <property type="entry name" value="PolyA_pol"/>
    <property type="match status" value="1"/>
</dbReference>
<dbReference type="GO" id="GO:0000166">
    <property type="term" value="F:nucleotide binding"/>
    <property type="evidence" value="ECO:0007669"/>
    <property type="project" value="UniProtKB-KW"/>
</dbReference>
<evidence type="ECO:0000256" key="5">
    <source>
        <dbReference type="ARBA" id="ARBA00022723"/>
    </source>
</evidence>
<dbReference type="Pfam" id="PF12627">
    <property type="entry name" value="PolyA_pol_RNAbd"/>
    <property type="match status" value="1"/>
</dbReference>
<comment type="cofactor">
    <cofactor evidence="1">
        <name>Mg(2+)</name>
        <dbReference type="ChEBI" id="CHEBI:18420"/>
    </cofactor>
</comment>
<dbReference type="RefSeq" id="WP_115835888.1">
    <property type="nucleotide sequence ID" value="NZ_CP025086.1"/>
</dbReference>
<keyword evidence="3" id="KW-0819">tRNA processing</keyword>
<dbReference type="SUPFAM" id="SSF81301">
    <property type="entry name" value="Nucleotidyltransferase"/>
    <property type="match status" value="1"/>
</dbReference>
<evidence type="ECO:0000313" key="11">
    <source>
        <dbReference type="EMBL" id="REF87717.1"/>
    </source>
</evidence>
<dbReference type="InterPro" id="IPR050264">
    <property type="entry name" value="Bact_CCA-adding_enz_type3_sf"/>
</dbReference>
<keyword evidence="6" id="KW-0547">Nucleotide-binding</keyword>
<dbReference type="PANTHER" id="PTHR46173">
    <property type="entry name" value="CCA TRNA NUCLEOTIDYLTRANSFERASE 1, MITOCHONDRIAL"/>
    <property type="match status" value="1"/>
</dbReference>
<evidence type="ECO:0000256" key="3">
    <source>
        <dbReference type="ARBA" id="ARBA00022694"/>
    </source>
</evidence>
<gene>
    <name evidence="11" type="ORF">DES32_1345</name>
</gene>
<keyword evidence="7" id="KW-0460">Magnesium</keyword>
<evidence type="ECO:0000256" key="4">
    <source>
        <dbReference type="ARBA" id="ARBA00022695"/>
    </source>
</evidence>
<evidence type="ECO:0000313" key="12">
    <source>
        <dbReference type="Proteomes" id="UP000256900"/>
    </source>
</evidence>
<comment type="similarity">
    <text evidence="8">Belongs to the tRNA nucleotidyltransferase/poly(A) polymerase family.</text>
</comment>
<evidence type="ECO:0000259" key="9">
    <source>
        <dbReference type="Pfam" id="PF01743"/>
    </source>
</evidence>
<keyword evidence="12" id="KW-1185">Reference proteome</keyword>
<keyword evidence="8" id="KW-0694">RNA-binding</keyword>
<dbReference type="InterPro" id="IPR032828">
    <property type="entry name" value="PolyA_RNA-bd"/>
</dbReference>
<dbReference type="GO" id="GO:0000049">
    <property type="term" value="F:tRNA binding"/>
    <property type="evidence" value="ECO:0007669"/>
    <property type="project" value="TreeGrafter"/>
</dbReference>
<feature type="domain" description="Poly A polymerase head" evidence="9">
    <location>
        <begin position="35"/>
        <end position="157"/>
    </location>
</feature>
<evidence type="ECO:0000256" key="1">
    <source>
        <dbReference type="ARBA" id="ARBA00001946"/>
    </source>
</evidence>
<dbReference type="GO" id="GO:0008033">
    <property type="term" value="P:tRNA processing"/>
    <property type="evidence" value="ECO:0007669"/>
    <property type="project" value="UniProtKB-KW"/>
</dbReference>
<dbReference type="GO" id="GO:0046872">
    <property type="term" value="F:metal ion binding"/>
    <property type="evidence" value="ECO:0007669"/>
    <property type="project" value="UniProtKB-KW"/>
</dbReference>
<sequence length="422" mass="45868">MSSIAVEAPAAALALLKNQGLQRILALLDGDGEEARLVGGALRNALLDKPATEFDIATTATPEVVAARAQAADLRAVPTGLAHGTVTVIVDGHPFEVTSLREDVETDGRHAVVRFSRDFAADAQRRDFTMNALSLSRTGTLYDYVGGLADIAAKKLRFIGDPAERIKEDYLRILRFFRFSAGYAEGPLDTEGLLACIRARDGLARLSRERVRNELLKLLAAPRTGEVTREFSRSGLLGPLIASAPNPQRLERLLQFTQGEERDPILNLAALALNLPEDAHRLRDKLRLSNPEHQRLVRAAEALETLHGRDTPPAQQGLLKLLFLYGRRAACDALVLAAAEARDAAAEWRAALDVLRTAKEPRLPFSGDDLIARGIDAGKAVGDALRLLESRWIEAGYPEAPDRLAELLDEAVITIRKQGSAA</sequence>
<evidence type="ECO:0000259" key="10">
    <source>
        <dbReference type="Pfam" id="PF12627"/>
    </source>
</evidence>
<dbReference type="Gene3D" id="1.10.3090.10">
    <property type="entry name" value="cca-adding enzyme, domain 2"/>
    <property type="match status" value="1"/>
</dbReference>
<keyword evidence="5" id="KW-0479">Metal-binding</keyword>
<dbReference type="InterPro" id="IPR043519">
    <property type="entry name" value="NT_sf"/>
</dbReference>
<protein>
    <submittedName>
        <fullName evidence="11">Poly(A) polymerase</fullName>
    </submittedName>
</protein>
<keyword evidence="2 8" id="KW-0808">Transferase</keyword>
<evidence type="ECO:0000256" key="2">
    <source>
        <dbReference type="ARBA" id="ARBA00022679"/>
    </source>
</evidence>
<dbReference type="OrthoDB" id="9805698at2"/>
<name>A0A3D9YYI7_9HYPH</name>
<dbReference type="EMBL" id="QUMO01000002">
    <property type="protein sequence ID" value="REF87717.1"/>
    <property type="molecule type" value="Genomic_DNA"/>
</dbReference>
<feature type="domain" description="tRNA nucleotidyltransferase/poly(A) polymerase RNA and SrmB- binding" evidence="10">
    <location>
        <begin position="195"/>
        <end position="240"/>
    </location>
</feature>
<dbReference type="SUPFAM" id="SSF81891">
    <property type="entry name" value="Poly A polymerase C-terminal region-like"/>
    <property type="match status" value="1"/>
</dbReference>
<dbReference type="Gene3D" id="3.30.460.10">
    <property type="entry name" value="Beta Polymerase, domain 2"/>
    <property type="match status" value="1"/>
</dbReference>
<dbReference type="Proteomes" id="UP000256900">
    <property type="component" value="Unassembled WGS sequence"/>
</dbReference>
<dbReference type="InterPro" id="IPR002646">
    <property type="entry name" value="PolA_pol_head_dom"/>
</dbReference>
<evidence type="ECO:0000256" key="7">
    <source>
        <dbReference type="ARBA" id="ARBA00022842"/>
    </source>
</evidence>
<evidence type="ECO:0000256" key="8">
    <source>
        <dbReference type="RuleBase" id="RU003953"/>
    </source>
</evidence>